<name>A0A1D7QFP0_9SPHI</name>
<gene>
    <name evidence="2" type="ORF">BFS30_09950</name>
</gene>
<feature type="domain" description="Glycosyltransferase 2-like" evidence="1">
    <location>
        <begin position="4"/>
        <end position="142"/>
    </location>
</feature>
<dbReference type="Gene3D" id="3.90.550.10">
    <property type="entry name" value="Spore Coat Polysaccharide Biosynthesis Protein SpsA, Chain A"/>
    <property type="match status" value="1"/>
</dbReference>
<dbReference type="OrthoDB" id="9788101at2"/>
<dbReference type="InterPro" id="IPR001173">
    <property type="entry name" value="Glyco_trans_2-like"/>
</dbReference>
<evidence type="ECO:0000259" key="1">
    <source>
        <dbReference type="Pfam" id="PF00535"/>
    </source>
</evidence>
<dbReference type="GO" id="GO:0016758">
    <property type="term" value="F:hexosyltransferase activity"/>
    <property type="evidence" value="ECO:0007669"/>
    <property type="project" value="UniProtKB-ARBA"/>
</dbReference>
<reference evidence="2 3" key="1">
    <citation type="submission" date="2016-08" db="EMBL/GenBank/DDBJ databases">
        <authorList>
            <person name="Seilhamer J.J."/>
        </authorList>
    </citation>
    <scope>NUCLEOTIDE SEQUENCE [LARGE SCALE GENOMIC DNA]</scope>
    <source>
        <strain evidence="2 3">DX4</strain>
    </source>
</reference>
<dbReference type="PANTHER" id="PTHR22916">
    <property type="entry name" value="GLYCOSYLTRANSFERASE"/>
    <property type="match status" value="1"/>
</dbReference>
<protein>
    <recommendedName>
        <fullName evidence="1">Glycosyltransferase 2-like domain-containing protein</fullName>
    </recommendedName>
</protein>
<keyword evidence="3" id="KW-1185">Reference proteome</keyword>
<dbReference type="KEGG" id="psty:BFS30_09950"/>
<proteinExistence type="predicted"/>
<evidence type="ECO:0000313" key="2">
    <source>
        <dbReference type="EMBL" id="AOM77464.1"/>
    </source>
</evidence>
<evidence type="ECO:0000313" key="3">
    <source>
        <dbReference type="Proteomes" id="UP000094313"/>
    </source>
</evidence>
<dbReference type="Proteomes" id="UP000094313">
    <property type="component" value="Chromosome"/>
</dbReference>
<dbReference type="CDD" id="cd06433">
    <property type="entry name" value="GT_2_WfgS_like"/>
    <property type="match status" value="1"/>
</dbReference>
<dbReference type="RefSeq" id="WP_069379154.1">
    <property type="nucleotide sequence ID" value="NZ_CP017141.1"/>
</dbReference>
<accession>A0A1D7QFP0</accession>
<sequence>MKISVVTVVFNNVEFIEECILSIAAQDYPYIEYIVVDGGSTDGTVSVINKHLKHISYFCSEKDEGLYDALNKGIALSTGEVVGVLHADDYFPDPSILSEVASYFKKYQCEGVYGNVNFIQRRWPSELRRKWISKVYQRKDFRYGWMPAHPSLFLKRTLFYSLGGYSLDYGTCADYELILRYFYRNRIEAVFMNKVLVNMRLGGLSNGSFRKVSRAAAYDYKALVAHKIPHPFFVLLLKKLRKVRQFF</sequence>
<dbReference type="Pfam" id="PF00535">
    <property type="entry name" value="Glycos_transf_2"/>
    <property type="match status" value="1"/>
</dbReference>
<organism evidence="2 3">
    <name type="scientific">Pedobacter steynii</name>
    <dbReference type="NCBI Taxonomy" id="430522"/>
    <lineage>
        <taxon>Bacteria</taxon>
        <taxon>Pseudomonadati</taxon>
        <taxon>Bacteroidota</taxon>
        <taxon>Sphingobacteriia</taxon>
        <taxon>Sphingobacteriales</taxon>
        <taxon>Sphingobacteriaceae</taxon>
        <taxon>Pedobacter</taxon>
    </lineage>
</organism>
<dbReference type="AlphaFoldDB" id="A0A1D7QFP0"/>
<dbReference type="SUPFAM" id="SSF53448">
    <property type="entry name" value="Nucleotide-diphospho-sugar transferases"/>
    <property type="match status" value="1"/>
</dbReference>
<dbReference type="EMBL" id="CP017141">
    <property type="protein sequence ID" value="AOM77464.1"/>
    <property type="molecule type" value="Genomic_DNA"/>
</dbReference>
<dbReference type="PANTHER" id="PTHR22916:SF3">
    <property type="entry name" value="UDP-GLCNAC:BETAGAL BETA-1,3-N-ACETYLGLUCOSAMINYLTRANSFERASE-LIKE PROTEIN 1"/>
    <property type="match status" value="1"/>
</dbReference>
<dbReference type="InterPro" id="IPR029044">
    <property type="entry name" value="Nucleotide-diphossugar_trans"/>
</dbReference>